<evidence type="ECO:0000313" key="2">
    <source>
        <dbReference type="Proteomes" id="UP000253508"/>
    </source>
</evidence>
<dbReference type="InterPro" id="IPR023833">
    <property type="entry name" value="Signal_pept_SipW-depend-type"/>
</dbReference>
<proteinExistence type="predicted"/>
<protein>
    <recommendedName>
        <fullName evidence="3">SipW-cognate class signal peptide</fullName>
    </recommendedName>
</protein>
<keyword evidence="2" id="KW-1185">Reference proteome</keyword>
<dbReference type="RefSeq" id="WP_114118731.1">
    <property type="nucleotide sequence ID" value="NZ_BMHU01000007.1"/>
</dbReference>
<dbReference type="NCBIfam" id="TIGR04088">
    <property type="entry name" value="cognate_SipW"/>
    <property type="match status" value="1"/>
</dbReference>
<accession>A0A367XT98</accession>
<dbReference type="Proteomes" id="UP000253508">
    <property type="component" value="Unassembled WGS sequence"/>
</dbReference>
<evidence type="ECO:0000313" key="1">
    <source>
        <dbReference type="EMBL" id="RCK56856.1"/>
    </source>
</evidence>
<evidence type="ECO:0008006" key="3">
    <source>
        <dbReference type="Google" id="ProtNLM"/>
    </source>
</evidence>
<dbReference type="OrthoDB" id="5070303at2"/>
<sequence length="202" mass="20263">MSQTASRRRKVLAILAAGAVVGVGGAYTLAAWNDSEFVTADFASGSFNLEGSTDNATYTEHATADAAAEVFTLTTDNMVPEQVVYDSFFVRLDAATTVSGTLAQPSAATATGAVADYAYEIAAIDPTATCDATTLAAGTLLGSADALDGANAATNTVDLVAGDGAAGTAVQLCIQVTASPDLAQGQTAEATWEFVATSNDAS</sequence>
<comment type="caution">
    <text evidence="1">The sequence shown here is derived from an EMBL/GenBank/DDBJ whole genome shotgun (WGS) entry which is preliminary data.</text>
</comment>
<name>A0A367XT98_9MICO</name>
<reference evidence="1 2" key="1">
    <citation type="submission" date="2018-07" db="EMBL/GenBank/DDBJ databases">
        <title>Microbacterium endoborsara sp. nov., a novel actinobacterium isolated from Borszczowia aralocaspica.</title>
        <authorList>
            <person name="An D."/>
        </authorList>
    </citation>
    <scope>NUCLEOTIDE SEQUENCE [LARGE SCALE GENOMIC DNA]</scope>
    <source>
        <strain evidence="1 2">C1.15228</strain>
    </source>
</reference>
<dbReference type="AlphaFoldDB" id="A0A367XT98"/>
<dbReference type="EMBL" id="QORO01000006">
    <property type="protein sequence ID" value="RCK56856.1"/>
    <property type="molecule type" value="Genomic_DNA"/>
</dbReference>
<organism evidence="1 2">
    <name type="scientific">Microbacterium sorbitolivorans</name>
    <dbReference type="NCBI Taxonomy" id="1867410"/>
    <lineage>
        <taxon>Bacteria</taxon>
        <taxon>Bacillati</taxon>
        <taxon>Actinomycetota</taxon>
        <taxon>Actinomycetes</taxon>
        <taxon>Micrococcales</taxon>
        <taxon>Microbacteriaceae</taxon>
        <taxon>Microbacterium</taxon>
    </lineage>
</organism>
<gene>
    <name evidence="1" type="ORF">DTO57_13305</name>
</gene>